<reference evidence="1" key="1">
    <citation type="journal article" date="2014" name="Int. J. Syst. Evol. Microbiol.">
        <title>Complete genome sequence of Corynebacterium casei LMG S-19264T (=DSM 44701T), isolated from a smear-ripened cheese.</title>
        <authorList>
            <consortium name="US DOE Joint Genome Institute (JGI-PGF)"/>
            <person name="Walter F."/>
            <person name="Albersmeier A."/>
            <person name="Kalinowski J."/>
            <person name="Ruckert C."/>
        </authorList>
    </citation>
    <scope>NUCLEOTIDE SEQUENCE</scope>
    <source>
        <strain evidence="1">JCM 31311</strain>
    </source>
</reference>
<dbReference type="Proteomes" id="UP000603865">
    <property type="component" value="Unassembled WGS sequence"/>
</dbReference>
<proteinExistence type="predicted"/>
<keyword evidence="2" id="KW-1185">Reference proteome</keyword>
<evidence type="ECO:0000313" key="1">
    <source>
        <dbReference type="EMBL" id="GGR15509.1"/>
    </source>
</evidence>
<sequence>MTNTDAAGAALEVGAGWVVSAVFDATGEVLADSVRTFVGGVGVAAAGAVLLRTFRCGTAVLGVVSAGRVVTKAVRGVVAMEVGVAVPGAGWLTKAAVGAGGINRTPVALGSGSGTPL</sequence>
<organism evidence="1 2">
    <name type="scientific">Deinococcus ruber</name>
    <dbReference type="NCBI Taxonomy" id="1848197"/>
    <lineage>
        <taxon>Bacteria</taxon>
        <taxon>Thermotogati</taxon>
        <taxon>Deinococcota</taxon>
        <taxon>Deinococci</taxon>
        <taxon>Deinococcales</taxon>
        <taxon>Deinococcaceae</taxon>
        <taxon>Deinococcus</taxon>
    </lineage>
</organism>
<protein>
    <submittedName>
        <fullName evidence="1">Uncharacterized protein</fullName>
    </submittedName>
</protein>
<accession>A0A918CDI8</accession>
<dbReference type="AlphaFoldDB" id="A0A918CDI8"/>
<dbReference type="EMBL" id="BMQL01000018">
    <property type="protein sequence ID" value="GGR15509.1"/>
    <property type="molecule type" value="Genomic_DNA"/>
</dbReference>
<reference evidence="1" key="2">
    <citation type="submission" date="2020-09" db="EMBL/GenBank/DDBJ databases">
        <authorList>
            <person name="Sun Q."/>
            <person name="Ohkuma M."/>
        </authorList>
    </citation>
    <scope>NUCLEOTIDE SEQUENCE</scope>
    <source>
        <strain evidence="1">JCM 31311</strain>
    </source>
</reference>
<name>A0A918CDI8_9DEIO</name>
<evidence type="ECO:0000313" key="2">
    <source>
        <dbReference type="Proteomes" id="UP000603865"/>
    </source>
</evidence>
<comment type="caution">
    <text evidence="1">The sequence shown here is derived from an EMBL/GenBank/DDBJ whole genome shotgun (WGS) entry which is preliminary data.</text>
</comment>
<gene>
    <name evidence="1" type="ORF">GCM10008957_30310</name>
</gene>